<dbReference type="GO" id="GO:0016779">
    <property type="term" value="F:nucleotidyltransferase activity"/>
    <property type="evidence" value="ECO:0007669"/>
    <property type="project" value="InterPro"/>
</dbReference>
<organism evidence="2 3">
    <name type="scientific">Jeotgalibacillus campisalis</name>
    <dbReference type="NCBI Taxonomy" id="220754"/>
    <lineage>
        <taxon>Bacteria</taxon>
        <taxon>Bacillati</taxon>
        <taxon>Bacillota</taxon>
        <taxon>Bacilli</taxon>
        <taxon>Bacillales</taxon>
        <taxon>Caryophanaceae</taxon>
        <taxon>Jeotgalibacillus</taxon>
    </lineage>
</organism>
<dbReference type="Gene3D" id="3.30.460.10">
    <property type="entry name" value="Beta Polymerase, domain 2"/>
    <property type="match status" value="1"/>
</dbReference>
<dbReference type="Pfam" id="PF01909">
    <property type="entry name" value="NTP_transf_2"/>
    <property type="match status" value="1"/>
</dbReference>
<accession>A0A0C2RKW3</accession>
<proteinExistence type="predicted"/>
<comment type="caution">
    <text evidence="2">The sequence shown here is derived from an EMBL/GenBank/DDBJ whole genome shotgun (WGS) entry which is preliminary data.</text>
</comment>
<reference evidence="2 3" key="1">
    <citation type="submission" date="2015-01" db="EMBL/GenBank/DDBJ databases">
        <title>Jeotgalibacillus campisalis genome sequencing.</title>
        <authorList>
            <person name="Goh K.M."/>
            <person name="Chan K.-G."/>
            <person name="Yaakop A.S."/>
            <person name="Ee R."/>
            <person name="Gan H.M."/>
            <person name="Chan C.S."/>
        </authorList>
    </citation>
    <scope>NUCLEOTIDE SEQUENCE [LARGE SCALE GENOMIC DNA]</scope>
    <source>
        <strain evidence="2 3">SF-57</strain>
    </source>
</reference>
<evidence type="ECO:0000313" key="2">
    <source>
        <dbReference type="EMBL" id="KIL50885.1"/>
    </source>
</evidence>
<dbReference type="SUPFAM" id="SSF81301">
    <property type="entry name" value="Nucleotidyltransferase"/>
    <property type="match status" value="1"/>
</dbReference>
<dbReference type="Proteomes" id="UP000031972">
    <property type="component" value="Unassembled WGS sequence"/>
</dbReference>
<dbReference type="InterPro" id="IPR002934">
    <property type="entry name" value="Polymerase_NTP_transf_dom"/>
</dbReference>
<sequence length="238" mass="27002">MMERIDPLKAAEQFIQKHHPHCQAALLAGSVVRKEATPTSDLDIVVFNQSIESSYRSSYREAGWPIEVFVHSLESYKIFFKSDCERARPSMPNMVAEGLVIKDDGQIAAIKEEAQALLDKGPAPWDAQTVLLKRYFLTDALDDLSGSSLREEELFIANTLAVLLSEFILRINNQWIGDSKWMIRALKQFDPIMAVEFTESFDVFYRMGEKGKIIKMTEKVLRPYGGLLFEGFSLGKTN</sequence>
<evidence type="ECO:0000313" key="3">
    <source>
        <dbReference type="Proteomes" id="UP000031972"/>
    </source>
</evidence>
<protein>
    <submittedName>
        <fullName evidence="2">Nucleotidyltransferase</fullName>
    </submittedName>
</protein>
<feature type="domain" description="Polymerase nucleotidyl transferase" evidence="1">
    <location>
        <begin position="17"/>
        <end position="48"/>
    </location>
</feature>
<evidence type="ECO:0000259" key="1">
    <source>
        <dbReference type="Pfam" id="PF01909"/>
    </source>
</evidence>
<name>A0A0C2RKW3_9BACL</name>
<keyword evidence="3" id="KW-1185">Reference proteome</keyword>
<keyword evidence="2" id="KW-0808">Transferase</keyword>
<gene>
    <name evidence="2" type="ORF">KR50_07660</name>
</gene>
<dbReference type="AlphaFoldDB" id="A0A0C2RKW3"/>
<dbReference type="InterPro" id="IPR043519">
    <property type="entry name" value="NT_sf"/>
</dbReference>
<dbReference type="CDD" id="cd05403">
    <property type="entry name" value="NT_KNTase_like"/>
    <property type="match status" value="1"/>
</dbReference>
<dbReference type="EMBL" id="JXRR01000008">
    <property type="protein sequence ID" value="KIL50885.1"/>
    <property type="molecule type" value="Genomic_DNA"/>
</dbReference>
<dbReference type="PATRIC" id="fig|220754.4.peg.785"/>